<protein>
    <submittedName>
        <fullName evidence="1">Uncharacterized protein</fullName>
    </submittedName>
</protein>
<dbReference type="OrthoDB" id="2427354at2759"/>
<dbReference type="AlphaFoldDB" id="A0A397TVB7"/>
<sequence>MSTIYYCIPCVNKFVCKKNTSKKAKKDHKKEFKETGKVPTCEFCKKKHWRCTAKKCDQCCKLHKCNDVVCKHCSDNNIKCKRVLPRTQEEFDALKELGLSFSSGQYEYASSSGLFHEQAYFQFNDRKTIKQIKEQVFGHRAMNFPKYLNGDSKHNFDYSTKPWNRSKDVDKCRCDFFTHDNLCDHCVKKIKKPKTEPLQDGKRMNYQKKLLVLSSLVNT</sequence>
<comment type="caution">
    <text evidence="1">The sequence shown here is derived from an EMBL/GenBank/DDBJ whole genome shotgun (WGS) entry which is preliminary data.</text>
</comment>
<organism evidence="1 2">
    <name type="scientific">Gigaspora rosea</name>
    <dbReference type="NCBI Taxonomy" id="44941"/>
    <lineage>
        <taxon>Eukaryota</taxon>
        <taxon>Fungi</taxon>
        <taxon>Fungi incertae sedis</taxon>
        <taxon>Mucoromycota</taxon>
        <taxon>Glomeromycotina</taxon>
        <taxon>Glomeromycetes</taxon>
        <taxon>Diversisporales</taxon>
        <taxon>Gigasporaceae</taxon>
        <taxon>Gigaspora</taxon>
    </lineage>
</organism>
<dbReference type="EMBL" id="QKWP01002866">
    <property type="protein sequence ID" value="RIB01960.1"/>
    <property type="molecule type" value="Genomic_DNA"/>
</dbReference>
<keyword evidence="2" id="KW-1185">Reference proteome</keyword>
<name>A0A397TVB7_9GLOM</name>
<evidence type="ECO:0000313" key="1">
    <source>
        <dbReference type="EMBL" id="RIB01960.1"/>
    </source>
</evidence>
<reference evidence="1 2" key="1">
    <citation type="submission" date="2018-06" db="EMBL/GenBank/DDBJ databases">
        <title>Comparative genomics reveals the genomic features of Rhizophagus irregularis, R. cerebriforme, R. diaphanum and Gigaspora rosea, and their symbiotic lifestyle signature.</title>
        <authorList>
            <person name="Morin E."/>
            <person name="San Clemente H."/>
            <person name="Chen E.C.H."/>
            <person name="De La Providencia I."/>
            <person name="Hainaut M."/>
            <person name="Kuo A."/>
            <person name="Kohler A."/>
            <person name="Murat C."/>
            <person name="Tang N."/>
            <person name="Roy S."/>
            <person name="Loubradou J."/>
            <person name="Henrissat B."/>
            <person name="Grigoriev I.V."/>
            <person name="Corradi N."/>
            <person name="Roux C."/>
            <person name="Martin F.M."/>
        </authorList>
    </citation>
    <scope>NUCLEOTIDE SEQUENCE [LARGE SCALE GENOMIC DNA]</scope>
    <source>
        <strain evidence="1 2">DAOM 194757</strain>
    </source>
</reference>
<gene>
    <name evidence="1" type="ORF">C2G38_2293133</name>
</gene>
<dbReference type="Proteomes" id="UP000266673">
    <property type="component" value="Unassembled WGS sequence"/>
</dbReference>
<proteinExistence type="predicted"/>
<evidence type="ECO:0000313" key="2">
    <source>
        <dbReference type="Proteomes" id="UP000266673"/>
    </source>
</evidence>
<accession>A0A397TVB7</accession>